<comment type="subcellular location">
    <subcellularLocation>
        <location evidence="3">Chromosome</location>
    </subcellularLocation>
    <subcellularLocation>
        <location evidence="2 16">Nucleus</location>
    </subcellularLocation>
</comment>
<comment type="similarity">
    <text evidence="4 16 18">Belongs to the MRE11/RAD32 family.</text>
</comment>
<evidence type="ECO:0000256" key="11">
    <source>
        <dbReference type="ARBA" id="ARBA00022839"/>
    </source>
</evidence>
<dbReference type="GO" id="GO:0030870">
    <property type="term" value="C:Mre11 complex"/>
    <property type="evidence" value="ECO:0007669"/>
    <property type="project" value="UniProtKB-UniRule"/>
</dbReference>
<feature type="compositionally biased region" description="Basic and acidic residues" evidence="19">
    <location>
        <begin position="502"/>
        <end position="511"/>
    </location>
</feature>
<evidence type="ECO:0000256" key="7">
    <source>
        <dbReference type="ARBA" id="ARBA00022723"/>
    </source>
</evidence>
<feature type="compositionally biased region" description="Polar residues" evidence="19">
    <location>
        <begin position="620"/>
        <end position="632"/>
    </location>
</feature>
<keyword evidence="15 16" id="KW-0469">Meiosis</keyword>
<keyword evidence="14 16" id="KW-0539">Nucleus</keyword>
<dbReference type="PIRSF" id="PIRSF000882">
    <property type="entry name" value="DSB_repair_MRE11"/>
    <property type="match status" value="1"/>
</dbReference>
<keyword evidence="8 16" id="KW-0255">Endonuclease</keyword>
<evidence type="ECO:0000256" key="1">
    <source>
        <dbReference type="ARBA" id="ARBA00001936"/>
    </source>
</evidence>
<evidence type="ECO:0000256" key="3">
    <source>
        <dbReference type="ARBA" id="ARBA00004286"/>
    </source>
</evidence>
<dbReference type="PANTHER" id="PTHR10139:SF1">
    <property type="entry name" value="DOUBLE-STRAND BREAK REPAIR PROTEIN MRE11"/>
    <property type="match status" value="1"/>
</dbReference>
<evidence type="ECO:0000256" key="5">
    <source>
        <dbReference type="ARBA" id="ARBA00022454"/>
    </source>
</evidence>
<comment type="cofactor">
    <cofactor evidence="1 16">
        <name>Mn(2+)</name>
        <dbReference type="ChEBI" id="CHEBI:29035"/>
    </cofactor>
</comment>
<keyword evidence="13 16" id="KW-0464">Manganese</keyword>
<name>A0ABD0WJR9_UMBPY</name>
<evidence type="ECO:0000256" key="19">
    <source>
        <dbReference type="SAM" id="MobiDB-lite"/>
    </source>
</evidence>
<organism evidence="21 22">
    <name type="scientific">Umbra pygmaea</name>
    <name type="common">Eastern mudminnow</name>
    <dbReference type="NCBI Taxonomy" id="75934"/>
    <lineage>
        <taxon>Eukaryota</taxon>
        <taxon>Metazoa</taxon>
        <taxon>Chordata</taxon>
        <taxon>Craniata</taxon>
        <taxon>Vertebrata</taxon>
        <taxon>Euteleostomi</taxon>
        <taxon>Actinopterygii</taxon>
        <taxon>Neopterygii</taxon>
        <taxon>Teleostei</taxon>
        <taxon>Protacanthopterygii</taxon>
        <taxon>Esociformes</taxon>
        <taxon>Umbridae</taxon>
        <taxon>Umbra</taxon>
    </lineage>
</organism>
<dbReference type="GO" id="GO:0030145">
    <property type="term" value="F:manganese ion binding"/>
    <property type="evidence" value="ECO:0007669"/>
    <property type="project" value="UniProtKB-UniRule"/>
</dbReference>
<evidence type="ECO:0000256" key="2">
    <source>
        <dbReference type="ARBA" id="ARBA00004123"/>
    </source>
</evidence>
<dbReference type="GO" id="GO:0004519">
    <property type="term" value="F:endonuclease activity"/>
    <property type="evidence" value="ECO:0007669"/>
    <property type="project" value="UniProtKB-KW"/>
</dbReference>
<dbReference type="PANTHER" id="PTHR10139">
    <property type="entry name" value="DOUBLE-STRAND BREAK REPAIR PROTEIN MRE11"/>
    <property type="match status" value="1"/>
</dbReference>
<evidence type="ECO:0000256" key="9">
    <source>
        <dbReference type="ARBA" id="ARBA00022763"/>
    </source>
</evidence>
<evidence type="ECO:0000259" key="20">
    <source>
        <dbReference type="SMART" id="SM01347"/>
    </source>
</evidence>
<dbReference type="CDD" id="cd00840">
    <property type="entry name" value="MPP_Mre11_N"/>
    <property type="match status" value="1"/>
</dbReference>
<evidence type="ECO:0000256" key="17">
    <source>
        <dbReference type="PIRSR" id="PIRSR000882-1"/>
    </source>
</evidence>
<proteinExistence type="inferred from homology"/>
<keyword evidence="11 16" id="KW-0269">Exonuclease</keyword>
<evidence type="ECO:0000256" key="6">
    <source>
        <dbReference type="ARBA" id="ARBA00022722"/>
    </source>
</evidence>
<feature type="compositionally biased region" description="Basic and acidic residues" evidence="19">
    <location>
        <begin position="519"/>
        <end position="534"/>
    </location>
</feature>
<feature type="compositionally biased region" description="Acidic residues" evidence="19">
    <location>
        <begin position="637"/>
        <end position="646"/>
    </location>
</feature>
<dbReference type="SMART" id="SM01347">
    <property type="entry name" value="Mre11_DNA_bind"/>
    <property type="match status" value="1"/>
</dbReference>
<gene>
    <name evidence="21" type="ORF">UPYG_G00204430</name>
</gene>
<dbReference type="InterPro" id="IPR041796">
    <property type="entry name" value="Mre11_N"/>
</dbReference>
<evidence type="ECO:0000313" key="21">
    <source>
        <dbReference type="EMBL" id="KAL0973475.1"/>
    </source>
</evidence>
<keyword evidence="9 16" id="KW-0227">DNA damage</keyword>
<evidence type="ECO:0000256" key="4">
    <source>
        <dbReference type="ARBA" id="ARBA00009028"/>
    </source>
</evidence>
<dbReference type="GO" id="GO:0051321">
    <property type="term" value="P:meiotic cell cycle"/>
    <property type="evidence" value="ECO:0007669"/>
    <property type="project" value="UniProtKB-KW"/>
</dbReference>
<feature type="active site" description="Proton donor" evidence="17">
    <location>
        <position position="129"/>
    </location>
</feature>
<keyword evidence="7" id="KW-0479">Metal-binding</keyword>
<feature type="compositionally biased region" description="Acidic residues" evidence="19">
    <location>
        <begin position="682"/>
        <end position="692"/>
    </location>
</feature>
<dbReference type="Proteomes" id="UP001557470">
    <property type="component" value="Unassembled WGS sequence"/>
</dbReference>
<evidence type="ECO:0000313" key="22">
    <source>
        <dbReference type="Proteomes" id="UP001557470"/>
    </source>
</evidence>
<evidence type="ECO:0000256" key="14">
    <source>
        <dbReference type="ARBA" id="ARBA00023242"/>
    </source>
</evidence>
<feature type="compositionally biased region" description="Low complexity" evidence="19">
    <location>
        <begin position="664"/>
        <end position="676"/>
    </location>
</feature>
<dbReference type="Pfam" id="PF04152">
    <property type="entry name" value="Mre11_DNA_bind"/>
    <property type="match status" value="1"/>
</dbReference>
<keyword evidence="6 16" id="KW-0540">Nuclease</keyword>
<keyword evidence="10 16" id="KW-0378">Hydrolase</keyword>
<dbReference type="InterPro" id="IPR038487">
    <property type="entry name" value="Mre11_capping_dom"/>
</dbReference>
<feature type="domain" description="Mre11 DNA-binding" evidence="20">
    <location>
        <begin position="294"/>
        <end position="461"/>
    </location>
</feature>
<feature type="compositionally biased region" description="Polar residues" evidence="19">
    <location>
        <begin position="599"/>
        <end position="611"/>
    </location>
</feature>
<dbReference type="InterPro" id="IPR007281">
    <property type="entry name" value="Mre11_DNA-bd"/>
</dbReference>
<dbReference type="GO" id="GO:0006302">
    <property type="term" value="P:double-strand break repair"/>
    <property type="evidence" value="ECO:0007669"/>
    <property type="project" value="UniProtKB-UniRule"/>
</dbReference>
<keyword evidence="5" id="KW-0158">Chromosome</keyword>
<dbReference type="InterPro" id="IPR004843">
    <property type="entry name" value="Calcineurin-like_PHP"/>
</dbReference>
<feature type="compositionally biased region" description="Acidic residues" evidence="19">
    <location>
        <begin position="535"/>
        <end position="553"/>
    </location>
</feature>
<comment type="caution">
    <text evidence="21">The sequence shown here is derived from an EMBL/GenBank/DDBJ whole genome shotgun (WGS) entry which is preliminary data.</text>
</comment>
<feature type="compositionally biased region" description="Basic residues" evidence="19">
    <location>
        <begin position="563"/>
        <end position="572"/>
    </location>
</feature>
<evidence type="ECO:0000256" key="8">
    <source>
        <dbReference type="ARBA" id="ARBA00022759"/>
    </source>
</evidence>
<dbReference type="Gene3D" id="3.60.21.10">
    <property type="match status" value="1"/>
</dbReference>
<dbReference type="NCBIfam" id="TIGR00583">
    <property type="entry name" value="mre11"/>
    <property type="match status" value="1"/>
</dbReference>
<dbReference type="Pfam" id="PF00149">
    <property type="entry name" value="Metallophos"/>
    <property type="match status" value="1"/>
</dbReference>
<evidence type="ECO:0000256" key="15">
    <source>
        <dbReference type="ARBA" id="ARBA00023254"/>
    </source>
</evidence>
<dbReference type="GO" id="GO:0004527">
    <property type="term" value="F:exonuclease activity"/>
    <property type="evidence" value="ECO:0007669"/>
    <property type="project" value="UniProtKB-KW"/>
</dbReference>
<dbReference type="SUPFAM" id="SSF56300">
    <property type="entry name" value="Metallo-dependent phosphatases"/>
    <property type="match status" value="1"/>
</dbReference>
<feature type="compositionally biased region" description="Low complexity" evidence="19">
    <location>
        <begin position="575"/>
        <end position="588"/>
    </location>
</feature>
<comment type="function">
    <text evidence="16">Core component of the MRN complex, which plays a central role in double-strand break (DSB) repair, DNA recombination, maintenance of telomere integrity and meiosis. The MRN complex is involved in the repair of DNA double-strand breaks (DSBs) via homologous recombination (HR), an error-free mechanism which primarily occurs during S and G2 phases. The complex (1) mediates the end resection of damaged DNA, which generates proper single-stranded DNA, a key initial steps in HR, and is (2) required for the recruitment of other repair factors and efficient activation of ATM and ATR upon DNA damage. Within the MRN complex, MRE11 possesses both single-strand endonuclease activity and double-strand-specific 3'-5' exonuclease activity. MRE11 first endonucleolytically cleaves the 5' strand at DNA DSB ends to prevent non-homologous end joining (NHEJ) and licence HR. It then generates a single-stranded DNA gap via 3' to 5' exonucleolytic degradation, which is required for single-strand invasion and recombination.</text>
</comment>
<dbReference type="InterPro" id="IPR003701">
    <property type="entry name" value="Mre11"/>
</dbReference>
<dbReference type="EMBL" id="JAGEUA010000006">
    <property type="protein sequence ID" value="KAL0973475.1"/>
    <property type="molecule type" value="Genomic_DNA"/>
</dbReference>
<evidence type="ECO:0000256" key="12">
    <source>
        <dbReference type="ARBA" id="ARBA00023204"/>
    </source>
</evidence>
<protein>
    <recommendedName>
        <fullName evidence="16">Double-strand break repair protein</fullName>
    </recommendedName>
</protein>
<dbReference type="InterPro" id="IPR029052">
    <property type="entry name" value="Metallo-depent_PP-like"/>
</dbReference>
<keyword evidence="22" id="KW-1185">Reference proteome</keyword>
<dbReference type="GO" id="GO:0005694">
    <property type="term" value="C:chromosome"/>
    <property type="evidence" value="ECO:0007669"/>
    <property type="project" value="UniProtKB-SubCell"/>
</dbReference>
<feature type="region of interest" description="Disordered" evidence="19">
    <location>
        <begin position="502"/>
        <end position="702"/>
    </location>
</feature>
<keyword evidence="12 16" id="KW-0234">DNA repair</keyword>
<accession>A0ABD0WJR9</accession>
<dbReference type="FunFam" id="3.60.21.10:FF:000011">
    <property type="entry name" value="Double-strand break repair protein"/>
    <property type="match status" value="1"/>
</dbReference>
<evidence type="ECO:0000256" key="13">
    <source>
        <dbReference type="ARBA" id="ARBA00023211"/>
    </source>
</evidence>
<dbReference type="AlphaFoldDB" id="A0ABD0WJR9"/>
<evidence type="ECO:0000256" key="16">
    <source>
        <dbReference type="PIRNR" id="PIRNR000882"/>
    </source>
</evidence>
<reference evidence="21 22" key="1">
    <citation type="submission" date="2024-06" db="EMBL/GenBank/DDBJ databases">
        <authorList>
            <person name="Pan Q."/>
            <person name="Wen M."/>
            <person name="Jouanno E."/>
            <person name="Zahm M."/>
            <person name="Klopp C."/>
            <person name="Cabau C."/>
            <person name="Louis A."/>
            <person name="Berthelot C."/>
            <person name="Parey E."/>
            <person name="Roest Crollius H."/>
            <person name="Montfort J."/>
            <person name="Robinson-Rechavi M."/>
            <person name="Bouchez O."/>
            <person name="Lampietro C."/>
            <person name="Lopez Roques C."/>
            <person name="Donnadieu C."/>
            <person name="Postlethwait J."/>
            <person name="Bobe J."/>
            <person name="Verreycken H."/>
            <person name="Guiguen Y."/>
        </authorList>
    </citation>
    <scope>NUCLEOTIDE SEQUENCE [LARGE SCALE GENOMIC DNA]</scope>
    <source>
        <strain evidence="21">Up_M1</strain>
        <tissue evidence="21">Testis</tissue>
    </source>
</reference>
<evidence type="ECO:0000256" key="10">
    <source>
        <dbReference type="ARBA" id="ARBA00022801"/>
    </source>
</evidence>
<evidence type="ECO:0000256" key="18">
    <source>
        <dbReference type="RuleBase" id="RU003447"/>
    </source>
</evidence>
<sequence length="702" mass="79477">MTSENTLDDEDTFKILIATDIHLGYLEKDAIRGNDTFNTFDEILKCAKENQVDFILLGGDLFHDNKPSRRCLHSCISLLRKYCMGDSPILFHILSDQAVNFSNSKFPWVNYQDENLNISIPVFSVHGNHDDPTGADGLCALDILSSAGLINHFGRCQSVDRIEISPVLLQKGNTKIALYGIGSVPDERLYRMFVNKQVTMLRPREDQDLWFNIFTIHQNRSKHGATNYIPEQFLDDFLDLVVWGHEHECLINPNRNEQQLFYVTQPGSSVATSLSPGEAAKKHIGLLRVKGRKMNLQKIPLHTVRQFFIQDVALSDHPDLFSPDMPKVNQKVEAFCQDKVEAMLEEAERDRLGQHHTPEKPLIRLRVDYSGGFEAFNATRFSQKFVEQVANPKDVIHFVRQKENKARVKDDDLDFGQFMTQSSTEGLRVEDLVKEYFRTAEKTVQLSLLTEQGMGKAVQEFVDKEEKDAIEELIKYQLEKTQRHLQQRGVLTEEEIDQEISRFRETKRNTAEEDEEVQEALKRAKAHRIERGDTTEDLELSDGLDDFNMDSDEQAAPAPPTRGRGRGSRGGRGRGQTTARRGRGATASEPKPATRGRSQKATVVNTSQSRNIMDAFQAPLQRSSRATSATKSYNEDATIDDDDSGDDVSFVKPSSRPTQRAAFSSSTSRGSSQSQSLKGVTFDDDDDDEEEFDPFKARSGRR</sequence>
<dbReference type="Gene3D" id="3.30.110.110">
    <property type="entry name" value="Mre11, capping domain"/>
    <property type="match status" value="1"/>
</dbReference>